<feature type="compositionally biased region" description="Acidic residues" evidence="1">
    <location>
        <begin position="162"/>
        <end position="188"/>
    </location>
</feature>
<accession>A0A833W183</accession>
<dbReference type="EMBL" id="WSZM01000221">
    <property type="protein sequence ID" value="KAF4037984.1"/>
    <property type="molecule type" value="Genomic_DNA"/>
</dbReference>
<evidence type="ECO:0000313" key="2">
    <source>
        <dbReference type="EMBL" id="KAF4037984.1"/>
    </source>
</evidence>
<name>A0A833W183_PHYIN</name>
<organism evidence="2 3">
    <name type="scientific">Phytophthora infestans</name>
    <name type="common">Potato late blight agent</name>
    <name type="synonym">Botrytis infestans</name>
    <dbReference type="NCBI Taxonomy" id="4787"/>
    <lineage>
        <taxon>Eukaryota</taxon>
        <taxon>Sar</taxon>
        <taxon>Stramenopiles</taxon>
        <taxon>Oomycota</taxon>
        <taxon>Peronosporomycetes</taxon>
        <taxon>Peronosporales</taxon>
        <taxon>Peronosporaceae</taxon>
        <taxon>Phytophthora</taxon>
    </lineage>
</organism>
<evidence type="ECO:0000313" key="3">
    <source>
        <dbReference type="Proteomes" id="UP000602510"/>
    </source>
</evidence>
<dbReference type="Proteomes" id="UP000602510">
    <property type="component" value="Unassembled WGS sequence"/>
</dbReference>
<feature type="compositionally biased region" description="Low complexity" evidence="1">
    <location>
        <begin position="222"/>
        <end position="270"/>
    </location>
</feature>
<comment type="caution">
    <text evidence="2">The sequence shown here is derived from an EMBL/GenBank/DDBJ whole genome shotgun (WGS) entry which is preliminary data.</text>
</comment>
<proteinExistence type="predicted"/>
<gene>
    <name evidence="2" type="ORF">GN244_ATG09914</name>
</gene>
<dbReference type="AlphaFoldDB" id="A0A833W183"/>
<keyword evidence="3" id="KW-1185">Reference proteome</keyword>
<feature type="region of interest" description="Disordered" evidence="1">
    <location>
        <begin position="391"/>
        <end position="422"/>
    </location>
</feature>
<protein>
    <submittedName>
        <fullName evidence="2">Uncharacterized protein</fullName>
    </submittedName>
</protein>
<reference evidence="2" key="1">
    <citation type="submission" date="2020-04" db="EMBL/GenBank/DDBJ databases">
        <title>Hybrid Assembly of Korean Phytophthora infestans isolates.</title>
        <authorList>
            <person name="Prokchorchik M."/>
            <person name="Lee Y."/>
            <person name="Seo J."/>
            <person name="Cho J.-H."/>
            <person name="Park Y.-E."/>
            <person name="Jang D.-C."/>
            <person name="Im J.-S."/>
            <person name="Choi J.-G."/>
            <person name="Park H.-J."/>
            <person name="Lee G.-B."/>
            <person name="Lee Y.-G."/>
            <person name="Hong S.-Y."/>
            <person name="Cho K."/>
            <person name="Sohn K.H."/>
        </authorList>
    </citation>
    <scope>NUCLEOTIDE SEQUENCE</scope>
    <source>
        <strain evidence="2">KR_1_A1</strain>
    </source>
</reference>
<feature type="region of interest" description="Disordered" evidence="1">
    <location>
        <begin position="153"/>
        <end position="277"/>
    </location>
</feature>
<sequence length="422" mass="47121">MAPWQDTRRDLWRDRNSAEVKALGEEFNRRIDHNFGLPSDEEERTKDEREETVFGDEFTDLDKYNELVDLYIQGEGKSMEEEIEKFKSQAQALDEIAAEKGVNLGIKWDVNSWTLDPNVGHPNNAEHTIGIKKTVRLSHRNELEKQIAEAKTTLQTLGIEFDTSEPDDSDGSFEPSESDEASEADEPYEPSKSNEDDGENTDAVITSSSSSKKRAGDDNIVTPPSKKTSPRSLSSPTPTPQAAAQSPPTPTPQAAAQSPLTPTPQTATPARQDVELKTTHGVYTSAGDWTMRGRDGTAVVPVAEMDELLSLWNKNLLRGKIIKRNLSAEERQQILQDAPKSGKWDNETLLWVAKIGVFTTLGNNAKGHVSMAKATEIKRGSVSMRIQGARDAIRAHKERREQEQREEEQRKKKRIESENTSD</sequence>
<evidence type="ECO:0000256" key="1">
    <source>
        <dbReference type="SAM" id="MobiDB-lite"/>
    </source>
</evidence>
<feature type="compositionally biased region" description="Basic and acidic residues" evidence="1">
    <location>
        <begin position="391"/>
        <end position="410"/>
    </location>
</feature>